<proteinExistence type="predicted"/>
<protein>
    <submittedName>
        <fullName evidence="1">Uncharacterized protein</fullName>
    </submittedName>
</protein>
<reference evidence="1 2" key="1">
    <citation type="submission" date="2023-11" db="EMBL/GenBank/DDBJ databases">
        <title>Draft genome sequence of a psychrophilic Clostridium strain from permafrost water brine.</title>
        <authorList>
            <person name="Shcherbakova V.A."/>
            <person name="Trubitsyn V.E."/>
            <person name="Zakharyuk A.G."/>
        </authorList>
    </citation>
    <scope>NUCLEOTIDE SEQUENCE [LARGE SCALE GENOMIC DNA]</scope>
    <source>
        <strain evidence="1 2">14F</strain>
    </source>
</reference>
<name>A0ABU7UJQ9_9CLOT</name>
<gene>
    <name evidence="1" type="ORF">SJI18_04810</name>
</gene>
<keyword evidence="2" id="KW-1185">Reference proteome</keyword>
<comment type="caution">
    <text evidence="1">The sequence shown here is derived from an EMBL/GenBank/DDBJ whole genome shotgun (WGS) entry which is preliminary data.</text>
</comment>
<evidence type="ECO:0000313" key="1">
    <source>
        <dbReference type="EMBL" id="MEF2111627.1"/>
    </source>
</evidence>
<accession>A0ABU7UJQ9</accession>
<evidence type="ECO:0000313" key="2">
    <source>
        <dbReference type="Proteomes" id="UP001498469"/>
    </source>
</evidence>
<organism evidence="1 2">
    <name type="scientific">Clostridium frigoriphilum</name>
    <dbReference type="NCBI Taxonomy" id="443253"/>
    <lineage>
        <taxon>Bacteria</taxon>
        <taxon>Bacillati</taxon>
        <taxon>Bacillota</taxon>
        <taxon>Clostridia</taxon>
        <taxon>Eubacteriales</taxon>
        <taxon>Clostridiaceae</taxon>
        <taxon>Clostridium</taxon>
    </lineage>
</organism>
<sequence length="70" mass="8230">MNKKIEYANVKHILSFLLRYKNLYKWKKVDFVSFFSITTSIAINVIIKGESEGIRRECGELLHNCHKNAK</sequence>
<dbReference type="RefSeq" id="WP_331701547.1">
    <property type="nucleotide sequence ID" value="NZ_JAZHFS010000003.1"/>
</dbReference>
<dbReference type="EMBL" id="JAZHFS010000003">
    <property type="protein sequence ID" value="MEF2111627.1"/>
    <property type="molecule type" value="Genomic_DNA"/>
</dbReference>
<dbReference type="Proteomes" id="UP001498469">
    <property type="component" value="Unassembled WGS sequence"/>
</dbReference>